<evidence type="ECO:0000256" key="9">
    <source>
        <dbReference type="PROSITE-ProRule" id="PRU01091"/>
    </source>
</evidence>
<keyword evidence="2 8" id="KW-0597">Phosphoprotein</keyword>
<dbReference type="GO" id="GO:0006355">
    <property type="term" value="P:regulation of DNA-templated transcription"/>
    <property type="evidence" value="ECO:0007669"/>
    <property type="project" value="InterPro"/>
</dbReference>
<dbReference type="GO" id="GO:0000976">
    <property type="term" value="F:transcription cis-regulatory region binding"/>
    <property type="evidence" value="ECO:0007669"/>
    <property type="project" value="TreeGrafter"/>
</dbReference>
<dbReference type="OrthoDB" id="9790454at2"/>
<evidence type="ECO:0000256" key="1">
    <source>
        <dbReference type="ARBA" id="ARBA00018672"/>
    </source>
</evidence>
<dbReference type="PROSITE" id="PS50110">
    <property type="entry name" value="RESPONSE_REGULATORY"/>
    <property type="match status" value="1"/>
</dbReference>
<dbReference type="GO" id="GO:0032993">
    <property type="term" value="C:protein-DNA complex"/>
    <property type="evidence" value="ECO:0007669"/>
    <property type="project" value="TreeGrafter"/>
</dbReference>
<dbReference type="Pfam" id="PF00072">
    <property type="entry name" value="Response_reg"/>
    <property type="match status" value="1"/>
</dbReference>
<reference evidence="12 13" key="2">
    <citation type="journal article" date="2012" name="J. Bacteriol.">
        <title>Complete genome sequences of Desulfosporosinus orientis DSM765T, Desulfosporosinus youngiae DSM17734T, Desulfosporosinus meridiei DSM13257T, and Desulfosporosinus acidiphilus DSM22704T.</title>
        <authorList>
            <person name="Pester M."/>
            <person name="Brambilla E."/>
            <person name="Alazard D."/>
            <person name="Rattei T."/>
            <person name="Weinmaier T."/>
            <person name="Han J."/>
            <person name="Lucas S."/>
            <person name="Lapidus A."/>
            <person name="Cheng J.F."/>
            <person name="Goodwin L."/>
            <person name="Pitluck S."/>
            <person name="Peters L."/>
            <person name="Ovchinnikova G."/>
            <person name="Teshima H."/>
            <person name="Detter J.C."/>
            <person name="Han C.S."/>
            <person name="Tapia R."/>
            <person name="Land M.L."/>
            <person name="Hauser L."/>
            <person name="Kyrpides N.C."/>
            <person name="Ivanova N.N."/>
            <person name="Pagani I."/>
            <person name="Huntmann M."/>
            <person name="Wei C.L."/>
            <person name="Davenport K.W."/>
            <person name="Daligault H."/>
            <person name="Chain P.S."/>
            <person name="Chen A."/>
            <person name="Mavromatis K."/>
            <person name="Markowitz V."/>
            <person name="Szeto E."/>
            <person name="Mikhailova N."/>
            <person name="Pati A."/>
            <person name="Wagner M."/>
            <person name="Woyke T."/>
            <person name="Ollivier B."/>
            <person name="Klenk H.P."/>
            <person name="Spring S."/>
            <person name="Loy A."/>
        </authorList>
    </citation>
    <scope>NUCLEOTIDE SEQUENCE [LARGE SCALE GENOMIC DNA]</scope>
    <source>
        <strain evidence="13">ATCC 19365 / DSM 765 / NCIMB 8382 / VKM B-1628</strain>
    </source>
</reference>
<feature type="domain" description="OmpR/PhoB-type" evidence="11">
    <location>
        <begin position="124"/>
        <end position="222"/>
    </location>
</feature>
<dbReference type="FunFam" id="3.40.50.2300:FF:000001">
    <property type="entry name" value="DNA-binding response regulator PhoB"/>
    <property type="match status" value="1"/>
</dbReference>
<dbReference type="Gene3D" id="6.10.250.690">
    <property type="match status" value="1"/>
</dbReference>
<dbReference type="Proteomes" id="UP000006346">
    <property type="component" value="Chromosome"/>
</dbReference>
<evidence type="ECO:0000256" key="3">
    <source>
        <dbReference type="ARBA" id="ARBA00023012"/>
    </source>
</evidence>
<dbReference type="GO" id="GO:0005829">
    <property type="term" value="C:cytosol"/>
    <property type="evidence" value="ECO:0007669"/>
    <property type="project" value="TreeGrafter"/>
</dbReference>
<dbReference type="InterPro" id="IPR036388">
    <property type="entry name" value="WH-like_DNA-bd_sf"/>
</dbReference>
<organism evidence="12 13">
    <name type="scientific">Desulfosporosinus orientis (strain ATCC 19365 / DSM 765 / NCIMB 8382 / VKM B-1628 / Singapore I)</name>
    <name type="common">Desulfotomaculum orientis</name>
    <dbReference type="NCBI Taxonomy" id="768706"/>
    <lineage>
        <taxon>Bacteria</taxon>
        <taxon>Bacillati</taxon>
        <taxon>Bacillota</taxon>
        <taxon>Clostridia</taxon>
        <taxon>Eubacteriales</taxon>
        <taxon>Desulfitobacteriaceae</taxon>
        <taxon>Desulfosporosinus</taxon>
    </lineage>
</organism>
<keyword evidence="6" id="KW-0804">Transcription</keyword>
<dbReference type="InterPro" id="IPR001789">
    <property type="entry name" value="Sig_transdc_resp-reg_receiver"/>
</dbReference>
<evidence type="ECO:0000256" key="6">
    <source>
        <dbReference type="ARBA" id="ARBA00023163"/>
    </source>
</evidence>
<evidence type="ECO:0000259" key="10">
    <source>
        <dbReference type="PROSITE" id="PS50110"/>
    </source>
</evidence>
<dbReference type="PATRIC" id="fig|768706.3.peg.2319"/>
<evidence type="ECO:0000313" key="12">
    <source>
        <dbReference type="EMBL" id="AET67902.1"/>
    </source>
</evidence>
<comment type="function">
    <text evidence="7">May play the central regulatory role in sporulation. It may be an element of the effector pathway responsible for the activation of sporulation genes in response to nutritional stress. Spo0A may act in concert with spo0H (a sigma factor) to control the expression of some genes that are critical to the sporulation process.</text>
</comment>
<dbReference type="RefSeq" id="WP_014184711.1">
    <property type="nucleotide sequence ID" value="NC_016584.1"/>
</dbReference>
<keyword evidence="5 9" id="KW-0238">DNA-binding</keyword>
<dbReference type="InterPro" id="IPR039420">
    <property type="entry name" value="WalR-like"/>
</dbReference>
<proteinExistence type="predicted"/>
<sequence>MRILIVEDEKRIASFIKRGLEEEAHAVDVAYDGEEGLNWITSFNYDLIIMDILMPKMDGITLCRTIREQDIDTPVLMLTAKDAVDDRVEGLDAGADDYLVKPFAFKELLARIRALSRRWTDGKGNTLEIGGLKLDLVTRRTVRGGKEIELTNREFALLELLMRNTGHVLSRTIIAEHIWDYNFLNQSNVVDVYIRQLRRKIDESFEEKLIQTVRGSGYKIQGGTNK</sequence>
<dbReference type="PANTHER" id="PTHR48111:SF22">
    <property type="entry name" value="REGULATOR OF RPOS"/>
    <property type="match status" value="1"/>
</dbReference>
<dbReference type="SUPFAM" id="SSF52172">
    <property type="entry name" value="CheY-like"/>
    <property type="match status" value="1"/>
</dbReference>
<dbReference type="PANTHER" id="PTHR48111">
    <property type="entry name" value="REGULATOR OF RPOS"/>
    <property type="match status" value="1"/>
</dbReference>
<evidence type="ECO:0000256" key="5">
    <source>
        <dbReference type="ARBA" id="ARBA00023125"/>
    </source>
</evidence>
<evidence type="ECO:0000256" key="4">
    <source>
        <dbReference type="ARBA" id="ARBA00023015"/>
    </source>
</evidence>
<dbReference type="Pfam" id="PF00486">
    <property type="entry name" value="Trans_reg_C"/>
    <property type="match status" value="1"/>
</dbReference>
<dbReference type="SMART" id="SM00448">
    <property type="entry name" value="REC"/>
    <property type="match status" value="1"/>
</dbReference>
<keyword evidence="3" id="KW-0902">Two-component regulatory system</keyword>
<gene>
    <name evidence="12" type="ordered locus">Desor_2309</name>
</gene>
<feature type="modified residue" description="4-aspartylphosphate" evidence="8">
    <location>
        <position position="51"/>
    </location>
</feature>
<dbReference type="CDD" id="cd19935">
    <property type="entry name" value="REC_OmpR_CusR-like"/>
    <property type="match status" value="1"/>
</dbReference>
<dbReference type="InterPro" id="IPR011006">
    <property type="entry name" value="CheY-like_superfamily"/>
</dbReference>
<dbReference type="STRING" id="768706.Desor_2309"/>
<reference evidence="13" key="1">
    <citation type="submission" date="2011-11" db="EMBL/GenBank/DDBJ databases">
        <title>Complete sequence of Desulfosporosinus orientis DSM 765.</title>
        <authorList>
            <person name="Lucas S."/>
            <person name="Han J."/>
            <person name="Lapidus A."/>
            <person name="Cheng J.-F."/>
            <person name="Goodwin L."/>
            <person name="Pitluck S."/>
            <person name="Peters L."/>
            <person name="Ovchinnikova G."/>
            <person name="Teshima H."/>
            <person name="Detter J.C."/>
            <person name="Han C."/>
            <person name="Tapia R."/>
            <person name="Land M."/>
            <person name="Hauser L."/>
            <person name="Kyrpides N."/>
            <person name="Ivanova N."/>
            <person name="Pagani I."/>
            <person name="Pester M."/>
            <person name="Spring S."/>
            <person name="Ollivier B."/>
            <person name="Rattei T."/>
            <person name="Klenk H.-P."/>
            <person name="Wagner M."/>
            <person name="Loy A."/>
            <person name="Woyke T."/>
        </authorList>
    </citation>
    <scope>NUCLEOTIDE SEQUENCE [LARGE SCALE GENOMIC DNA]</scope>
    <source>
        <strain evidence="13">ATCC 19365 / DSM 765 / NCIMB 8382 / VKM B-1628</strain>
    </source>
</reference>
<name>G7WDD3_DESOD</name>
<dbReference type="SMART" id="SM00862">
    <property type="entry name" value="Trans_reg_C"/>
    <property type="match status" value="1"/>
</dbReference>
<evidence type="ECO:0000256" key="2">
    <source>
        <dbReference type="ARBA" id="ARBA00022553"/>
    </source>
</evidence>
<evidence type="ECO:0000259" key="11">
    <source>
        <dbReference type="PROSITE" id="PS51755"/>
    </source>
</evidence>
<evidence type="ECO:0000256" key="8">
    <source>
        <dbReference type="PROSITE-ProRule" id="PRU00169"/>
    </source>
</evidence>
<dbReference type="KEGG" id="dor:Desor_2309"/>
<feature type="DNA-binding region" description="OmpR/PhoB-type" evidence="9">
    <location>
        <begin position="124"/>
        <end position="222"/>
    </location>
</feature>
<keyword evidence="13" id="KW-1185">Reference proteome</keyword>
<dbReference type="Gene3D" id="3.40.50.2300">
    <property type="match status" value="1"/>
</dbReference>
<dbReference type="FunFam" id="1.10.10.10:FF:000005">
    <property type="entry name" value="Two-component system response regulator"/>
    <property type="match status" value="1"/>
</dbReference>
<keyword evidence="4" id="KW-0805">Transcription regulation</keyword>
<feature type="domain" description="Response regulatory" evidence="10">
    <location>
        <begin position="2"/>
        <end position="116"/>
    </location>
</feature>
<dbReference type="HOGENOM" id="CLU_000445_30_1_9"/>
<evidence type="ECO:0000313" key="13">
    <source>
        <dbReference type="Proteomes" id="UP000006346"/>
    </source>
</evidence>
<dbReference type="CDD" id="cd00383">
    <property type="entry name" value="trans_reg_C"/>
    <property type="match status" value="1"/>
</dbReference>
<dbReference type="EMBL" id="CP003108">
    <property type="protein sequence ID" value="AET67902.1"/>
    <property type="molecule type" value="Genomic_DNA"/>
</dbReference>
<dbReference type="Gene3D" id="1.10.10.10">
    <property type="entry name" value="Winged helix-like DNA-binding domain superfamily/Winged helix DNA-binding domain"/>
    <property type="match status" value="1"/>
</dbReference>
<accession>G7WDD3</accession>
<dbReference type="InterPro" id="IPR001867">
    <property type="entry name" value="OmpR/PhoB-type_DNA-bd"/>
</dbReference>
<dbReference type="GO" id="GO:0000156">
    <property type="term" value="F:phosphorelay response regulator activity"/>
    <property type="evidence" value="ECO:0007669"/>
    <property type="project" value="TreeGrafter"/>
</dbReference>
<dbReference type="eggNOG" id="COG0745">
    <property type="taxonomic scope" value="Bacteria"/>
</dbReference>
<dbReference type="AlphaFoldDB" id="G7WDD3"/>
<dbReference type="PROSITE" id="PS51755">
    <property type="entry name" value="OMPR_PHOB"/>
    <property type="match status" value="1"/>
</dbReference>
<protein>
    <recommendedName>
        <fullName evidence="1">Stage 0 sporulation protein A homolog</fullName>
    </recommendedName>
</protein>
<evidence type="ECO:0000256" key="7">
    <source>
        <dbReference type="ARBA" id="ARBA00024867"/>
    </source>
</evidence>